<evidence type="ECO:0000313" key="2">
    <source>
        <dbReference type="EMBL" id="ETO31563.1"/>
    </source>
</evidence>
<feature type="transmembrane region" description="Helical" evidence="1">
    <location>
        <begin position="87"/>
        <end position="104"/>
    </location>
</feature>
<accession>X6P097</accession>
<evidence type="ECO:0000256" key="1">
    <source>
        <dbReference type="SAM" id="Phobius"/>
    </source>
</evidence>
<dbReference type="EMBL" id="ASPP01004845">
    <property type="protein sequence ID" value="ETO31563.1"/>
    <property type="molecule type" value="Genomic_DNA"/>
</dbReference>
<comment type="caution">
    <text evidence="2">The sequence shown here is derived from an EMBL/GenBank/DDBJ whole genome shotgun (WGS) entry which is preliminary data.</text>
</comment>
<dbReference type="Proteomes" id="UP000023152">
    <property type="component" value="Unassembled WGS sequence"/>
</dbReference>
<sequence length="288" mass="33849">MRNVFMDVSLILALLKQNISDGMWEKFILTQETVVCLSLCLSFHGLNPLMEAVLYQPNLTANIVGALVPKQQQENVEFWEMRCTQEFVLFLFICLFTVLHLLFGHSLPNILSRIQVLCQYVPPETMERLLQITDTVTYTKINFYLCFIYVHIILIFHFLTLYPNKRQCGFTPLMYALWKSPEIENSILSSLIPKMADAEFWKLTLNEMSDFEGCNVVHLSLMNPHDRDLYRLKCLQQQMAPNVWNELLEMKTVGLVCLFFFCLYSIVYFIFRPKTNRPKKHHSKWPVV</sequence>
<name>X6P097_RETFI</name>
<keyword evidence="3" id="KW-1185">Reference proteome</keyword>
<organism evidence="2 3">
    <name type="scientific">Reticulomyxa filosa</name>
    <dbReference type="NCBI Taxonomy" id="46433"/>
    <lineage>
        <taxon>Eukaryota</taxon>
        <taxon>Sar</taxon>
        <taxon>Rhizaria</taxon>
        <taxon>Retaria</taxon>
        <taxon>Foraminifera</taxon>
        <taxon>Monothalamids</taxon>
        <taxon>Reticulomyxidae</taxon>
        <taxon>Reticulomyxa</taxon>
    </lineage>
</organism>
<keyword evidence="1" id="KW-0812">Transmembrane</keyword>
<protein>
    <submittedName>
        <fullName evidence="2">Uncharacterized protein</fullName>
    </submittedName>
</protein>
<gene>
    <name evidence="2" type="ORF">RFI_05558</name>
</gene>
<feature type="transmembrane region" description="Helical" evidence="1">
    <location>
        <begin position="252"/>
        <end position="271"/>
    </location>
</feature>
<proteinExistence type="predicted"/>
<feature type="transmembrane region" description="Helical" evidence="1">
    <location>
        <begin position="141"/>
        <end position="162"/>
    </location>
</feature>
<dbReference type="AlphaFoldDB" id="X6P097"/>
<keyword evidence="1" id="KW-0472">Membrane</keyword>
<reference evidence="2 3" key="1">
    <citation type="journal article" date="2013" name="Curr. Biol.">
        <title>The Genome of the Foraminiferan Reticulomyxa filosa.</title>
        <authorList>
            <person name="Glockner G."/>
            <person name="Hulsmann N."/>
            <person name="Schleicher M."/>
            <person name="Noegel A.A."/>
            <person name="Eichinger L."/>
            <person name="Gallinger C."/>
            <person name="Pawlowski J."/>
            <person name="Sierra R."/>
            <person name="Euteneuer U."/>
            <person name="Pillet L."/>
            <person name="Moustafa A."/>
            <person name="Platzer M."/>
            <person name="Groth M."/>
            <person name="Szafranski K."/>
            <person name="Schliwa M."/>
        </authorList>
    </citation>
    <scope>NUCLEOTIDE SEQUENCE [LARGE SCALE GENOMIC DNA]</scope>
</reference>
<evidence type="ECO:0000313" key="3">
    <source>
        <dbReference type="Proteomes" id="UP000023152"/>
    </source>
</evidence>
<keyword evidence="1" id="KW-1133">Transmembrane helix</keyword>